<gene>
    <name evidence="3" type="ORF">B0H16DRAFT_1882859</name>
</gene>
<feature type="compositionally biased region" description="Acidic residues" evidence="1">
    <location>
        <begin position="131"/>
        <end position="143"/>
    </location>
</feature>
<feature type="compositionally biased region" description="Low complexity" evidence="1">
    <location>
        <begin position="144"/>
        <end position="161"/>
    </location>
</feature>
<sequence length="459" mass="48968">MYHSGVQLSGSPSPISGLLITAFSLLSFALSAISSFDTKDQLSAGSTPSRVSGDITPTPTVAFQPKPGFIFSGLFIVASLVIGSAAGTWLRSPAVHRQGRLNREPSPTPPPLGEADLENGTQDDGAAGDGDGGDDDPQEDGGVDDQNGVAHGVGATAAAPAPEDPLPPPGGIGEDDEDGDLNIGDDLVFWFLLLLLVNVLFTLFNHGMRGNGSRAKSVKLWNLPTAEGSATIPGLLRQHPRLEPLNTEQINVAHGLDPEVPTLVQQVADKTSSHSAAITPSKAHRFVVWRRAYLLFVGLPCLGFLLAVLRLLLPLSANRDVQIGLVPPPVVAEREEEDPGAEADLPELPSPPATPRQYRVPPAPHPSPISPRRQRPLAPLPFRDTATEATCSKMLDLVRTRTAERIAREEDGGEEGVGGRKERVQAVRRRMWRLLYELRRGDADGDEEAAVLDDEELAA</sequence>
<protein>
    <submittedName>
        <fullName evidence="3">Uncharacterized protein</fullName>
    </submittedName>
</protein>
<keyword evidence="2" id="KW-1133">Transmembrane helix</keyword>
<proteinExistence type="predicted"/>
<feature type="transmembrane region" description="Helical" evidence="2">
    <location>
        <begin position="69"/>
        <end position="90"/>
    </location>
</feature>
<feature type="compositionally biased region" description="Acidic residues" evidence="1">
    <location>
        <begin position="334"/>
        <end position="345"/>
    </location>
</feature>
<name>A0AAD7JN71_9AGAR</name>
<keyword evidence="2" id="KW-0472">Membrane</keyword>
<dbReference type="Proteomes" id="UP001215598">
    <property type="component" value="Unassembled WGS sequence"/>
</dbReference>
<evidence type="ECO:0000256" key="2">
    <source>
        <dbReference type="SAM" id="Phobius"/>
    </source>
</evidence>
<evidence type="ECO:0000313" key="3">
    <source>
        <dbReference type="EMBL" id="KAJ7766870.1"/>
    </source>
</evidence>
<feature type="region of interest" description="Disordered" evidence="1">
    <location>
        <begin position="332"/>
        <end position="378"/>
    </location>
</feature>
<evidence type="ECO:0000313" key="4">
    <source>
        <dbReference type="Proteomes" id="UP001215598"/>
    </source>
</evidence>
<keyword evidence="4" id="KW-1185">Reference proteome</keyword>
<reference evidence="3" key="1">
    <citation type="submission" date="2023-03" db="EMBL/GenBank/DDBJ databases">
        <title>Massive genome expansion in bonnet fungi (Mycena s.s.) driven by repeated elements and novel gene families across ecological guilds.</title>
        <authorList>
            <consortium name="Lawrence Berkeley National Laboratory"/>
            <person name="Harder C.B."/>
            <person name="Miyauchi S."/>
            <person name="Viragh M."/>
            <person name="Kuo A."/>
            <person name="Thoen E."/>
            <person name="Andreopoulos B."/>
            <person name="Lu D."/>
            <person name="Skrede I."/>
            <person name="Drula E."/>
            <person name="Henrissat B."/>
            <person name="Morin E."/>
            <person name="Kohler A."/>
            <person name="Barry K."/>
            <person name="LaButti K."/>
            <person name="Morin E."/>
            <person name="Salamov A."/>
            <person name="Lipzen A."/>
            <person name="Mereny Z."/>
            <person name="Hegedus B."/>
            <person name="Baldrian P."/>
            <person name="Stursova M."/>
            <person name="Weitz H."/>
            <person name="Taylor A."/>
            <person name="Grigoriev I.V."/>
            <person name="Nagy L.G."/>
            <person name="Martin F."/>
            <person name="Kauserud H."/>
        </authorList>
    </citation>
    <scope>NUCLEOTIDE SEQUENCE</scope>
    <source>
        <strain evidence="3">CBHHK182m</strain>
    </source>
</reference>
<accession>A0AAD7JN71</accession>
<feature type="transmembrane region" description="Helical" evidence="2">
    <location>
        <begin position="292"/>
        <end position="313"/>
    </location>
</feature>
<comment type="caution">
    <text evidence="3">The sequence shown here is derived from an EMBL/GenBank/DDBJ whole genome shotgun (WGS) entry which is preliminary data.</text>
</comment>
<dbReference type="EMBL" id="JARKIB010000023">
    <property type="protein sequence ID" value="KAJ7766870.1"/>
    <property type="molecule type" value="Genomic_DNA"/>
</dbReference>
<keyword evidence="2" id="KW-0812">Transmembrane</keyword>
<evidence type="ECO:0000256" key="1">
    <source>
        <dbReference type="SAM" id="MobiDB-lite"/>
    </source>
</evidence>
<feature type="region of interest" description="Disordered" evidence="1">
    <location>
        <begin position="97"/>
        <end position="178"/>
    </location>
</feature>
<dbReference type="AlphaFoldDB" id="A0AAD7JN71"/>
<feature type="transmembrane region" description="Helical" evidence="2">
    <location>
        <begin position="15"/>
        <end position="33"/>
    </location>
</feature>
<feature type="transmembrane region" description="Helical" evidence="2">
    <location>
        <begin position="187"/>
        <end position="204"/>
    </location>
</feature>
<organism evidence="3 4">
    <name type="scientific">Mycena metata</name>
    <dbReference type="NCBI Taxonomy" id="1033252"/>
    <lineage>
        <taxon>Eukaryota</taxon>
        <taxon>Fungi</taxon>
        <taxon>Dikarya</taxon>
        <taxon>Basidiomycota</taxon>
        <taxon>Agaricomycotina</taxon>
        <taxon>Agaricomycetes</taxon>
        <taxon>Agaricomycetidae</taxon>
        <taxon>Agaricales</taxon>
        <taxon>Marasmiineae</taxon>
        <taxon>Mycenaceae</taxon>
        <taxon>Mycena</taxon>
    </lineage>
</organism>